<dbReference type="Proteomes" id="UP001597055">
    <property type="component" value="Unassembled WGS sequence"/>
</dbReference>
<dbReference type="EMBL" id="JBHTII010000001">
    <property type="protein sequence ID" value="MFD0790225.1"/>
    <property type="molecule type" value="Genomic_DNA"/>
</dbReference>
<dbReference type="RefSeq" id="WP_204977947.1">
    <property type="nucleotide sequence ID" value="NZ_JBHTII010000001.1"/>
</dbReference>
<name>A0ABW3AGX4_9MICO</name>
<protein>
    <recommendedName>
        <fullName evidence="3">Nucleotidyltransferase</fullName>
    </recommendedName>
</protein>
<comment type="caution">
    <text evidence="1">The sequence shown here is derived from an EMBL/GenBank/DDBJ whole genome shotgun (WGS) entry which is preliminary data.</text>
</comment>
<sequence>MSAIDIEHELTIWMTDDIPTRMFYAGRRWRITDTPTRLRHSIWDQPTDGHALYGWRFQATDEDGATYVFDVYREEAGWHVHHTYR</sequence>
<proteinExistence type="predicted"/>
<keyword evidence="2" id="KW-1185">Reference proteome</keyword>
<reference evidence="2" key="1">
    <citation type="journal article" date="2019" name="Int. J. Syst. Evol. Microbiol.">
        <title>The Global Catalogue of Microorganisms (GCM) 10K type strain sequencing project: providing services to taxonomists for standard genome sequencing and annotation.</title>
        <authorList>
            <consortium name="The Broad Institute Genomics Platform"/>
            <consortium name="The Broad Institute Genome Sequencing Center for Infectious Disease"/>
            <person name="Wu L."/>
            <person name="Ma J."/>
        </authorList>
    </citation>
    <scope>NUCLEOTIDE SEQUENCE [LARGE SCALE GENOMIC DNA]</scope>
    <source>
        <strain evidence="2">CCUG 54523</strain>
    </source>
</reference>
<evidence type="ECO:0000313" key="2">
    <source>
        <dbReference type="Proteomes" id="UP001597055"/>
    </source>
</evidence>
<gene>
    <name evidence="1" type="ORF">ACFQ0P_07445</name>
</gene>
<accession>A0ABW3AGX4</accession>
<organism evidence="1 2">
    <name type="scientific">Microbacterium insulae</name>
    <dbReference type="NCBI Taxonomy" id="483014"/>
    <lineage>
        <taxon>Bacteria</taxon>
        <taxon>Bacillati</taxon>
        <taxon>Actinomycetota</taxon>
        <taxon>Actinomycetes</taxon>
        <taxon>Micrococcales</taxon>
        <taxon>Microbacteriaceae</taxon>
        <taxon>Microbacterium</taxon>
    </lineage>
</organism>
<evidence type="ECO:0000313" key="1">
    <source>
        <dbReference type="EMBL" id="MFD0790225.1"/>
    </source>
</evidence>
<evidence type="ECO:0008006" key="3">
    <source>
        <dbReference type="Google" id="ProtNLM"/>
    </source>
</evidence>